<dbReference type="AlphaFoldDB" id="A0AAF0JDS2"/>
<dbReference type="EMBL" id="CP118375">
    <property type="protein sequence ID" value="WFD42674.1"/>
    <property type="molecule type" value="Genomic_DNA"/>
</dbReference>
<accession>A0AAF0JDS2</accession>
<evidence type="ECO:0000313" key="1">
    <source>
        <dbReference type="EMBL" id="WFD42674.1"/>
    </source>
</evidence>
<reference evidence="1" key="1">
    <citation type="submission" date="2023-02" db="EMBL/GenBank/DDBJ databases">
        <title>Mating type loci evolution in Malassezia.</title>
        <authorList>
            <person name="Coelho M.A."/>
        </authorList>
    </citation>
    <scope>NUCLEOTIDE SEQUENCE</scope>
    <source>
        <strain evidence="1">CBS 14136</strain>
    </source>
</reference>
<organism evidence="1 2">
    <name type="scientific">Malassezia psittaci</name>
    <dbReference type="NCBI Taxonomy" id="1821823"/>
    <lineage>
        <taxon>Eukaryota</taxon>
        <taxon>Fungi</taxon>
        <taxon>Dikarya</taxon>
        <taxon>Basidiomycota</taxon>
        <taxon>Ustilaginomycotina</taxon>
        <taxon>Malasseziomycetes</taxon>
        <taxon>Malasseziales</taxon>
        <taxon>Malasseziaceae</taxon>
        <taxon>Malassezia</taxon>
    </lineage>
</organism>
<dbReference type="Proteomes" id="UP001214628">
    <property type="component" value="Chromosome 1"/>
</dbReference>
<name>A0AAF0JDS2_9BASI</name>
<protein>
    <submittedName>
        <fullName evidence="1">Uncharacterized protein</fullName>
    </submittedName>
</protein>
<evidence type="ECO:0000313" key="2">
    <source>
        <dbReference type="Proteomes" id="UP001214628"/>
    </source>
</evidence>
<gene>
    <name evidence="1" type="ORF">MPSI1_001322</name>
</gene>
<proteinExistence type="predicted"/>
<keyword evidence="2" id="KW-1185">Reference proteome</keyword>
<sequence>MSEYDEEPLLDAYGGERMHTLDLEEDAGRAQGQRRYLYAPISYEQAIAPRRAWYSPMRWYALLNEYRHVLDSMQPSDKVRTAFGRAKNIIYVVWPKNRMHQTILIVFVLWIMVSYVSFSVDELLPDGPLDDRVYTGYSQLLYGELEDVTLQPGPGDGAVTQNATWEHEYCFSRGKPLRLFDAVGCKAFASFSLDTMPFENSMISTDSSFITIDKGRSVPKEDLAPLVQRQAEATQAAWPVPATIYLRTMEPTSQLAGKHKIEVNVTATFFRPARILFEKSLVAKVQRGHGTQGVQIITPQVSRHAHLESHPLQYEVTVSVPPELVAGFEIDAPNADVQLFTDLAQSFTTQEVDISDQLPEIFAQLLGDKKHSDSKKVAKIPSQRVMDHVFGHFRVNSDSGNIVTGSAIESNSRLHLSSRTGEIAVVGNLTSRELELQTTSGRIALLDKSSCYSSKRSSFETESGLILLGDNTRSSSVKTMVRTDSGFIGGNGVWHTNLTLSFESNQGPINASIAVHRPYLANVEYDDFLHSQQGRLVLNTFQTKNASVSVKYVEQEPGVPLRTSASTTQDIKMFLAPTYEGPLSILGRQAELRQGVLSSGRHLDKLVKTKQGTKQSVNATTYWDAQARPKLLSSVESIPLIESGKSVLSYSPGCFVESFSGLAQVYLAN</sequence>